<comment type="caution">
    <text evidence="2">The sequence shown here is derived from an EMBL/GenBank/DDBJ whole genome shotgun (WGS) entry which is preliminary data.</text>
</comment>
<dbReference type="RefSeq" id="XP_644343.1">
    <property type="nucleotide sequence ID" value="XM_639251.1"/>
</dbReference>
<dbReference type="RefSeq" id="XP_645071.1">
    <property type="nucleotide sequence ID" value="XM_639979.1"/>
</dbReference>
<dbReference type="PaxDb" id="44689-DDB0168001"/>
<dbReference type="Proteomes" id="UP000002195">
    <property type="component" value="Unassembled WGS sequence"/>
</dbReference>
<evidence type="ECO:0000256" key="1">
    <source>
        <dbReference type="SAM" id="MobiDB-lite"/>
    </source>
</evidence>
<dbReference type="GeneID" id="8618746"/>
<evidence type="ECO:0000313" key="2">
    <source>
        <dbReference type="EMBL" id="EAL70418.1"/>
    </source>
</evidence>
<evidence type="ECO:0000313" key="4">
    <source>
        <dbReference type="Proteomes" id="UP000002195"/>
    </source>
</evidence>
<dbReference type="EMBL" id="AAFI02000011">
    <property type="protein sequence ID" value="EAL70418.1"/>
    <property type="molecule type" value="Genomic_DNA"/>
</dbReference>
<feature type="compositionally biased region" description="Polar residues" evidence="1">
    <location>
        <begin position="54"/>
        <end position="63"/>
    </location>
</feature>
<dbReference type="dictyBase" id="DDB_G0273969"/>
<dbReference type="dictyBase" id="DDB_G0272803"/>
<feature type="region of interest" description="Disordered" evidence="1">
    <location>
        <begin position="54"/>
        <end position="76"/>
    </location>
</feature>
<accession>Q86JZ6</accession>
<reference evidence="2 4" key="2">
    <citation type="journal article" date="2005" name="Nature">
        <title>The genome of the social amoeba Dictyostelium discoideum.</title>
        <authorList>
            <consortium name="The Dictyostelium discoideum Sequencing Consortium"/>
            <person name="Eichinger L."/>
            <person name="Pachebat J.A."/>
            <person name="Glockner G."/>
            <person name="Rajandream M.A."/>
            <person name="Sucgang R."/>
            <person name="Berriman M."/>
            <person name="Song J."/>
            <person name="Olsen R."/>
            <person name="Szafranski K."/>
            <person name="Xu Q."/>
            <person name="Tunggal B."/>
            <person name="Kummerfeld S."/>
            <person name="Madera M."/>
            <person name="Konfortov B.A."/>
            <person name="Rivero F."/>
            <person name="Bankier A.T."/>
            <person name="Lehmann R."/>
            <person name="Hamlin N."/>
            <person name="Davies R."/>
            <person name="Gaudet P."/>
            <person name="Fey P."/>
            <person name="Pilcher K."/>
            <person name="Chen G."/>
            <person name="Saunders D."/>
            <person name="Sodergren E."/>
            <person name="Davis P."/>
            <person name="Kerhornou A."/>
            <person name="Nie X."/>
            <person name="Hall N."/>
            <person name="Anjard C."/>
            <person name="Hemphill L."/>
            <person name="Bason N."/>
            <person name="Farbrother P."/>
            <person name="Desany B."/>
            <person name="Just E."/>
            <person name="Morio T."/>
            <person name="Rost R."/>
            <person name="Churcher C."/>
            <person name="Cooper J."/>
            <person name="Haydock S."/>
            <person name="van Driessche N."/>
            <person name="Cronin A."/>
            <person name="Goodhead I."/>
            <person name="Muzny D."/>
            <person name="Mourier T."/>
            <person name="Pain A."/>
            <person name="Lu M."/>
            <person name="Harper D."/>
            <person name="Lindsay R."/>
            <person name="Hauser H."/>
            <person name="James K."/>
            <person name="Quiles M."/>
            <person name="Madan Babu M."/>
            <person name="Saito T."/>
            <person name="Buchrieser C."/>
            <person name="Wardroper A."/>
            <person name="Felder M."/>
            <person name="Thangavelu M."/>
            <person name="Johnson D."/>
            <person name="Knights A."/>
            <person name="Loulseged H."/>
            <person name="Mungall K."/>
            <person name="Oliver K."/>
            <person name="Price C."/>
            <person name="Quail M.A."/>
            <person name="Urushihara H."/>
            <person name="Hernandez J."/>
            <person name="Rabbinowitsch E."/>
            <person name="Steffen D."/>
            <person name="Sanders M."/>
            <person name="Ma J."/>
            <person name="Kohara Y."/>
            <person name="Sharp S."/>
            <person name="Simmonds M."/>
            <person name="Spiegler S."/>
            <person name="Tivey A."/>
            <person name="Sugano S."/>
            <person name="White B."/>
            <person name="Walker D."/>
            <person name="Woodward J."/>
            <person name="Winckler T."/>
            <person name="Tanaka Y."/>
            <person name="Shaulsky G."/>
            <person name="Schleicher M."/>
            <person name="Weinstock G."/>
            <person name="Rosenthal A."/>
            <person name="Cox E.C."/>
            <person name="Chisholm R.L."/>
            <person name="Gibbs R."/>
            <person name="Loomis W.F."/>
            <person name="Platzer M."/>
            <person name="Kay R.R."/>
            <person name="Williams J."/>
            <person name="Dear P.H."/>
            <person name="Noegel A.A."/>
            <person name="Barrell B."/>
            <person name="Kuspa A."/>
        </authorList>
    </citation>
    <scope>NUCLEOTIDE SEQUENCE [LARGE SCALE GENOMIC DNA]</scope>
    <source>
        <strain evidence="2 4">AX4</strain>
    </source>
</reference>
<dbReference type="VEuPathDB" id="AmoebaDB:DDB_G0273969"/>
<protein>
    <submittedName>
        <fullName evidence="2">Uncharacterized protein</fullName>
    </submittedName>
</protein>
<reference evidence="2 4" key="1">
    <citation type="journal article" date="2002" name="Nature">
        <title>Sequence and analysis of chromosome 2 of Dictyostelium discoideum.</title>
        <authorList>
            <consortium name="Dictyostelium Genome Sequencing Consortium"/>
            <person name="Glockner G."/>
            <person name="Eichinger L."/>
            <person name="Szafranski K."/>
            <person name="Pachebat J.A."/>
            <person name="Bankier A.T."/>
            <person name="Dear P.H."/>
            <person name="Lehmann R."/>
            <person name="Baumgart C."/>
            <person name="Parra G."/>
            <person name="Abril J.F."/>
            <person name="Guigo R."/>
            <person name="Kumpf K."/>
            <person name="Tunggal B."/>
            <person name="Cox E."/>
            <person name="Quail M.A."/>
            <person name="Platzer M."/>
            <person name="Rosenthal A."/>
            <person name="Noegel A.A."/>
        </authorList>
    </citation>
    <scope>NUCLEOTIDE SEQUENCE [LARGE SCALE GENOMIC DNA]</scope>
    <source>
        <strain evidence="2 4">AX4</strain>
    </source>
</reference>
<reference evidence="2" key="3">
    <citation type="submission" date="2009-08" db="EMBL/GenBank/DDBJ databases">
        <authorList>
            <consortium name="The Dictyostelium discoideum Sequencing Consortium"/>
            <person name="Eichinger L."/>
            <person name="Pachebat J.A."/>
            <person name="Gloeckner G."/>
            <person name="Rajandream M.-A."/>
            <person name="Sucgang R."/>
            <person name="Song J."/>
            <person name="Cox E.C."/>
            <person name="Tunggal B."/>
            <person name="Szafranski K."/>
            <person name="Konfortov B.A."/>
            <person name="Farbrother P."/>
            <person name="Bankier A.T."/>
            <person name="Lehmann R."/>
            <person name="Hamlin N."/>
            <person name="Xu Q."/>
            <person name="Davies R."/>
            <person name="Gaudet P."/>
            <person name="Fey P."/>
            <person name="Pilcher K."/>
            <person name="Chen G."/>
            <person name="Saunders D."/>
            <person name="Sodergren E."/>
            <person name="Davis P."/>
            <person name="Nie X."/>
            <person name="Kerhornou A."/>
            <person name="Hemphill L."/>
            <person name="Bason N."/>
            <person name="Berriman M."/>
            <person name="Desany B."/>
            <person name="Churcher C."/>
            <person name="Cooper J."/>
            <person name="van Driessche N."/>
            <person name="Cronin A."/>
            <person name="Goodhead I."/>
            <person name="Muzny D."/>
            <person name="Hall N."/>
            <person name="Harper D."/>
            <person name="Lindsay R."/>
            <person name="Hauser H."/>
            <person name="James K."/>
            <person name="Quiles M."/>
            <person name="Buchrieser C."/>
            <person name="Wardroper A."/>
            <person name="Thangavelu M."/>
            <person name="Johnson D."/>
            <person name="Knights A."/>
            <person name="Loulseged H."/>
            <person name="Mungall K."/>
            <person name="Price C."/>
            <person name="Ma J."/>
            <person name="Quail M."/>
            <person name="Hernandez J."/>
            <person name="Rabbinowitsch E."/>
            <person name="Steffen D."/>
            <person name="Sanders M."/>
            <person name="Weinstock G."/>
            <person name="Sharp S."/>
            <person name="Just E."/>
            <person name="Shaulsky G."/>
            <person name="Simmonds M."/>
            <person name="Tivey A."/>
            <person name="White B."/>
            <person name="Walker D."/>
            <person name="Woodward J."/>
            <person name="Winckler T."/>
            <person name="Schleicher M."/>
            <person name="Rosenthal A."/>
            <person name="Rivero F."/>
            <person name="Chisholm R.L."/>
            <person name="Gibbs R."/>
            <person name="Loomis W.F."/>
            <person name="Platzer M."/>
            <person name="Kay R.R."/>
            <person name="Williams J."/>
            <person name="Dear P.H."/>
            <person name="Noegel A.A."/>
            <person name="Barrell B."/>
            <person name="Kuspa A."/>
        </authorList>
    </citation>
    <scope>NUCLEOTIDE SEQUENCE</scope>
    <source>
        <strain evidence="2">AX4</strain>
    </source>
</reference>
<proteinExistence type="predicted"/>
<accession>Q556L5</accession>
<dbReference type="GeneID" id="8619230"/>
<sequence length="76" mass="8690">MVYICRGCNQPKKEQCQCKQLLATLGTQQKLIQAQQQLIQQQNPNTNHIMPSLQSDEFTTNTTKSKHKSYYAKSSS</sequence>
<evidence type="ECO:0000313" key="3">
    <source>
        <dbReference type="EMBL" id="EAL71039.1"/>
    </source>
</evidence>
<name>Q556L5_DICDI</name>
<dbReference type="EMBL" id="AAFI02000009">
    <property type="protein sequence ID" value="EAL71039.1"/>
    <property type="molecule type" value="Genomic_DNA"/>
</dbReference>
<organism evidence="2 4">
    <name type="scientific">Dictyostelium discoideum</name>
    <name type="common">Social amoeba</name>
    <dbReference type="NCBI Taxonomy" id="44689"/>
    <lineage>
        <taxon>Eukaryota</taxon>
        <taxon>Amoebozoa</taxon>
        <taxon>Evosea</taxon>
        <taxon>Eumycetozoa</taxon>
        <taxon>Dictyostelia</taxon>
        <taxon>Dictyosteliales</taxon>
        <taxon>Dictyosteliaceae</taxon>
        <taxon>Dictyostelium</taxon>
    </lineage>
</organism>
<dbReference type="AlphaFoldDB" id="Q556L5"/>
<dbReference type="KEGG" id="ddi:DDB_G0272803"/>
<keyword evidence="4" id="KW-1185">Reference proteome</keyword>
<dbReference type="HOGENOM" id="CLU_2659713_0_0_1"/>
<dbReference type="KEGG" id="ddi:DDB_G0273969"/>
<gene>
    <name evidence="3" type="ORF">DDB_G0272803</name>
    <name evidence="2" type="ORF">DDB_G0273969</name>
</gene>